<reference evidence="3" key="1">
    <citation type="journal article" date="2005" name="Nature">
        <title>Sequencing of Aspergillus nidulans and comparative analysis with A. fumigatus and A. oryzae.</title>
        <authorList>
            <person name="Galagan J.E."/>
            <person name="Calvo S.E."/>
            <person name="Cuomo C."/>
            <person name="Ma L.J."/>
            <person name="Wortman J.R."/>
            <person name="Batzoglou S."/>
            <person name="Lee S.I."/>
            <person name="Basturkmen M."/>
            <person name="Spevak C.C."/>
            <person name="Clutterbuck J."/>
            <person name="Kapitonov V."/>
            <person name="Jurka J."/>
            <person name="Scazzocchio C."/>
            <person name="Farman M."/>
            <person name="Butler J."/>
            <person name="Purcell S."/>
            <person name="Harris S."/>
            <person name="Braus G.H."/>
            <person name="Draht O."/>
            <person name="Busch S."/>
            <person name="D'Enfert C."/>
            <person name="Bouchier C."/>
            <person name="Goldman G.H."/>
            <person name="Bell-Pedersen D."/>
            <person name="Griffiths-Jones S."/>
            <person name="Doonan J.H."/>
            <person name="Yu J."/>
            <person name="Vienken K."/>
            <person name="Pain A."/>
            <person name="Freitag M."/>
            <person name="Selker E.U."/>
            <person name="Archer D.B."/>
            <person name="Penalva M.A."/>
            <person name="Oakley B.R."/>
            <person name="Momany M."/>
            <person name="Tanaka T."/>
            <person name="Kumagai T."/>
            <person name="Asai K."/>
            <person name="Machida M."/>
            <person name="Nierman W.C."/>
            <person name="Denning D.W."/>
            <person name="Caddick M."/>
            <person name="Hynes M."/>
            <person name="Paoletti M."/>
            <person name="Fischer R."/>
            <person name="Miller B."/>
            <person name="Dyer P."/>
            <person name="Sachs M.S."/>
            <person name="Osmani S.A."/>
            <person name="Birren B.W."/>
        </authorList>
    </citation>
    <scope>NUCLEOTIDE SEQUENCE [LARGE SCALE GENOMIC DNA]</scope>
    <source>
        <strain evidence="3">FGSC A4 / ATCC 38163 / CBS 112.46 / NRRL 194 / M139</strain>
    </source>
</reference>
<dbReference type="HOGENOM" id="CLU_2512622_0_0_1"/>
<gene>
    <name evidence="2" type="ORF">ANIA_11374</name>
</gene>
<name>C8VJ19_EMENI</name>
<feature type="compositionally biased region" description="Basic residues" evidence="1">
    <location>
        <begin position="54"/>
        <end position="64"/>
    </location>
</feature>
<sequence>MSRTIRCLVSGAQSVKVLEKRLGSFQENIVTYAVLPAERQTETCSESEPLPGRMKAHCPRRGATPHRSNTARFEAQVAASLTLYE</sequence>
<evidence type="ECO:0000313" key="3">
    <source>
        <dbReference type="Proteomes" id="UP000000560"/>
    </source>
</evidence>
<keyword evidence="3" id="KW-1185">Reference proteome</keyword>
<reference evidence="3" key="2">
    <citation type="journal article" date="2009" name="Fungal Genet. Biol.">
        <title>The 2008 update of the Aspergillus nidulans genome annotation: a community effort.</title>
        <authorList>
            <person name="Wortman J.R."/>
            <person name="Gilsenan J.M."/>
            <person name="Joardar V."/>
            <person name="Deegan J."/>
            <person name="Clutterbuck J."/>
            <person name="Andersen M.R."/>
            <person name="Archer D."/>
            <person name="Bencina M."/>
            <person name="Braus G."/>
            <person name="Coutinho P."/>
            <person name="von Dohren H."/>
            <person name="Doonan J."/>
            <person name="Driessen A.J."/>
            <person name="Durek P."/>
            <person name="Espeso E."/>
            <person name="Fekete E."/>
            <person name="Flipphi M."/>
            <person name="Estrada C.G."/>
            <person name="Geysens S."/>
            <person name="Goldman G."/>
            <person name="de Groot P.W."/>
            <person name="Hansen K."/>
            <person name="Harris S.D."/>
            <person name="Heinekamp T."/>
            <person name="Helmstaedt K."/>
            <person name="Henrissat B."/>
            <person name="Hofmann G."/>
            <person name="Homan T."/>
            <person name="Horio T."/>
            <person name="Horiuchi H."/>
            <person name="James S."/>
            <person name="Jones M."/>
            <person name="Karaffa L."/>
            <person name="Karanyi Z."/>
            <person name="Kato M."/>
            <person name="Keller N."/>
            <person name="Kelly D.E."/>
            <person name="Kiel J.A."/>
            <person name="Kim J.M."/>
            <person name="van der Klei I.J."/>
            <person name="Klis F.M."/>
            <person name="Kovalchuk A."/>
            <person name="Krasevec N."/>
            <person name="Kubicek C.P."/>
            <person name="Liu B."/>
            <person name="Maccabe A."/>
            <person name="Meyer V."/>
            <person name="Mirabito P."/>
            <person name="Miskei M."/>
            <person name="Mos M."/>
            <person name="Mullins J."/>
            <person name="Nelson D.R."/>
            <person name="Nielsen J."/>
            <person name="Oakley B.R."/>
            <person name="Osmani S.A."/>
            <person name="Pakula T."/>
            <person name="Paszewski A."/>
            <person name="Paulsen I."/>
            <person name="Pilsyk S."/>
            <person name="Pocsi I."/>
            <person name="Punt P.J."/>
            <person name="Ram A.F."/>
            <person name="Ren Q."/>
            <person name="Robellet X."/>
            <person name="Robson G."/>
            <person name="Seiboth B."/>
            <person name="van Solingen P."/>
            <person name="Specht T."/>
            <person name="Sun J."/>
            <person name="Taheri-Talesh N."/>
            <person name="Takeshita N."/>
            <person name="Ussery D."/>
            <person name="vanKuyk P.A."/>
            <person name="Visser H."/>
            <person name="van de Vondervoort P.J."/>
            <person name="de Vries R.P."/>
            <person name="Walton J."/>
            <person name="Xiang X."/>
            <person name="Xiong Y."/>
            <person name="Zeng A.P."/>
            <person name="Brandt B.W."/>
            <person name="Cornell M.J."/>
            <person name="van den Hondel C.A."/>
            <person name="Visser J."/>
            <person name="Oliver S.G."/>
            <person name="Turner G."/>
        </authorList>
    </citation>
    <scope>GENOME REANNOTATION</scope>
    <source>
        <strain evidence="3">FGSC A4 / ATCC 38163 / CBS 112.46 / NRRL 194 / M139</strain>
    </source>
</reference>
<dbReference type="AlphaFoldDB" id="C8VJ19"/>
<evidence type="ECO:0000313" key="2">
    <source>
        <dbReference type="EMBL" id="CBF83671.1"/>
    </source>
</evidence>
<dbReference type="KEGG" id="ani:ANIA_11374"/>
<dbReference type="InParanoid" id="C8VJ19"/>
<organism evidence="2 3">
    <name type="scientific">Emericella nidulans (strain FGSC A4 / ATCC 38163 / CBS 112.46 / NRRL 194 / M139)</name>
    <name type="common">Aspergillus nidulans</name>
    <dbReference type="NCBI Taxonomy" id="227321"/>
    <lineage>
        <taxon>Eukaryota</taxon>
        <taxon>Fungi</taxon>
        <taxon>Dikarya</taxon>
        <taxon>Ascomycota</taxon>
        <taxon>Pezizomycotina</taxon>
        <taxon>Eurotiomycetes</taxon>
        <taxon>Eurotiomycetidae</taxon>
        <taxon>Eurotiales</taxon>
        <taxon>Aspergillaceae</taxon>
        <taxon>Aspergillus</taxon>
        <taxon>Aspergillus subgen. Nidulantes</taxon>
    </lineage>
</organism>
<dbReference type="VEuPathDB" id="FungiDB:AN11374"/>
<evidence type="ECO:0000256" key="1">
    <source>
        <dbReference type="SAM" id="MobiDB-lite"/>
    </source>
</evidence>
<feature type="region of interest" description="Disordered" evidence="1">
    <location>
        <begin position="43"/>
        <end position="68"/>
    </location>
</feature>
<proteinExistence type="predicted"/>
<accession>C8VJ19</accession>
<dbReference type="EMBL" id="BN001306">
    <property type="protein sequence ID" value="CBF83671.1"/>
    <property type="molecule type" value="Genomic_DNA"/>
</dbReference>
<dbReference type="RefSeq" id="XP_050468490.1">
    <property type="nucleotide sequence ID" value="XM_050612582.1"/>
</dbReference>
<dbReference type="Proteomes" id="UP000000560">
    <property type="component" value="Chromosome VI"/>
</dbReference>
<protein>
    <submittedName>
        <fullName evidence="2">Uncharacterized protein</fullName>
    </submittedName>
</protein>
<dbReference type="GeneID" id="74896971"/>